<protein>
    <submittedName>
        <fullName evidence="2">Uncharacterized protein</fullName>
    </submittedName>
</protein>
<keyword evidence="3" id="KW-1185">Reference proteome</keyword>
<dbReference type="RefSeq" id="WP_330435294.1">
    <property type="nucleotide sequence ID" value="NZ_JAZDUF010000007.1"/>
</dbReference>
<gene>
    <name evidence="2" type="ORF">VZC37_20730</name>
</gene>
<feature type="region of interest" description="Disordered" evidence="1">
    <location>
        <begin position="1"/>
        <end position="28"/>
    </location>
</feature>
<dbReference type="EMBL" id="JAZDUF010000007">
    <property type="protein sequence ID" value="MEE3852777.1"/>
    <property type="molecule type" value="Genomic_DNA"/>
</dbReference>
<organism evidence="2 3">
    <name type="scientific">Gordonia sesuvii</name>
    <dbReference type="NCBI Taxonomy" id="3116777"/>
    <lineage>
        <taxon>Bacteria</taxon>
        <taxon>Bacillati</taxon>
        <taxon>Actinomycetota</taxon>
        <taxon>Actinomycetes</taxon>
        <taxon>Mycobacteriales</taxon>
        <taxon>Gordoniaceae</taxon>
        <taxon>Gordonia</taxon>
    </lineage>
</organism>
<evidence type="ECO:0000256" key="1">
    <source>
        <dbReference type="SAM" id="MobiDB-lite"/>
    </source>
</evidence>
<name>A0ABU7MI46_9ACTN</name>
<accession>A0ABU7MI46</accession>
<sequence>MTIRKKPSAAEMLQRQIKSTRRQPPTPIEGDFAQAIGARLEEREITKVAGLPATEEPEPRWYDLAIEVQRRHQEFVGEREAKQQAEHQAAQSTPDLIRSTLAGTVKPSAASAMPLNGSRVLRAALAGGQGTINTTSR</sequence>
<dbReference type="Proteomes" id="UP001347146">
    <property type="component" value="Unassembled WGS sequence"/>
</dbReference>
<reference evidence="2 3" key="1">
    <citation type="submission" date="2024-01" db="EMBL/GenBank/DDBJ databases">
        <title>Draft genome sequence of Gordonia sp. LSe1-13.</title>
        <authorList>
            <person name="Suphannarot A."/>
            <person name="Mingma R."/>
        </authorList>
    </citation>
    <scope>NUCLEOTIDE SEQUENCE [LARGE SCALE GENOMIC DNA]</scope>
    <source>
        <strain evidence="2 3">LSe1-13</strain>
    </source>
</reference>
<evidence type="ECO:0000313" key="3">
    <source>
        <dbReference type="Proteomes" id="UP001347146"/>
    </source>
</evidence>
<proteinExistence type="predicted"/>
<comment type="caution">
    <text evidence="2">The sequence shown here is derived from an EMBL/GenBank/DDBJ whole genome shotgun (WGS) entry which is preliminary data.</text>
</comment>
<evidence type="ECO:0000313" key="2">
    <source>
        <dbReference type="EMBL" id="MEE3852777.1"/>
    </source>
</evidence>